<keyword evidence="3" id="KW-1185">Reference proteome</keyword>
<organism evidence="2 3">
    <name type="scientific">Methylobrevis albus</name>
    <dbReference type="NCBI Taxonomy" id="2793297"/>
    <lineage>
        <taxon>Bacteria</taxon>
        <taxon>Pseudomonadati</taxon>
        <taxon>Pseudomonadota</taxon>
        <taxon>Alphaproteobacteria</taxon>
        <taxon>Hyphomicrobiales</taxon>
        <taxon>Pleomorphomonadaceae</taxon>
        <taxon>Methylobrevis</taxon>
    </lineage>
</organism>
<comment type="caution">
    <text evidence="2">The sequence shown here is derived from an EMBL/GenBank/DDBJ whole genome shotgun (WGS) entry which is preliminary data.</text>
</comment>
<evidence type="ECO:0000313" key="2">
    <source>
        <dbReference type="EMBL" id="MBH0239517.1"/>
    </source>
</evidence>
<evidence type="ECO:0000256" key="1">
    <source>
        <dbReference type="SAM" id="SignalP"/>
    </source>
</evidence>
<evidence type="ECO:0000313" key="3">
    <source>
        <dbReference type="Proteomes" id="UP000631694"/>
    </source>
</evidence>
<name>A0A931I438_9HYPH</name>
<feature type="signal peptide" evidence="1">
    <location>
        <begin position="1"/>
        <end position="22"/>
    </location>
</feature>
<feature type="chain" id="PRO_5037875938" evidence="1">
    <location>
        <begin position="23"/>
        <end position="239"/>
    </location>
</feature>
<accession>A0A931I438</accession>
<protein>
    <submittedName>
        <fullName evidence="2">Uncharacterized protein</fullName>
    </submittedName>
</protein>
<keyword evidence="1" id="KW-0732">Signal</keyword>
<reference evidence="2" key="1">
    <citation type="submission" date="2020-12" db="EMBL/GenBank/DDBJ databases">
        <title>Methylobrevis albus sp. nov., isolated from fresh water lack sediment.</title>
        <authorList>
            <person name="Zou Q."/>
        </authorList>
    </citation>
    <scope>NUCLEOTIDE SEQUENCE</scope>
    <source>
        <strain evidence="2">L22</strain>
    </source>
</reference>
<gene>
    <name evidence="2" type="ORF">I5731_16970</name>
</gene>
<dbReference type="EMBL" id="JADZLT010000055">
    <property type="protein sequence ID" value="MBH0239517.1"/>
    <property type="molecule type" value="Genomic_DNA"/>
</dbReference>
<dbReference type="Proteomes" id="UP000631694">
    <property type="component" value="Unassembled WGS sequence"/>
</dbReference>
<dbReference type="AlphaFoldDB" id="A0A931I438"/>
<sequence length="239" mass="25096">MIRFFSACTLILLGLAPAAAQVAEITPKGALVERYGTKARISSGELVAGIVVGLLMSGPKAAARPALFARVPAAWRGADMCVRVVSSDGRYEAEQAYAIGATWRGGVARLPFKSDHHEDLLKEIESEDIAVAVRRGACGEDSAEYAPAGWNEDIPADTDGARLLVNSARADEVYLVVGDADFSCLPSQSSSRTAFDFICDLPGAILFGGDALSVEVNRVRRGSFDAAVAVVIPPSGITP</sequence>
<proteinExistence type="predicted"/>
<dbReference type="RefSeq" id="WP_197312605.1">
    <property type="nucleotide sequence ID" value="NZ_JADZLT010000055.1"/>
</dbReference>